<accession>A0ACC3BK26</accession>
<organism evidence="1 2">
    <name type="scientific">Pyropia yezoensis</name>
    <name type="common">Susabi-nori</name>
    <name type="synonym">Porphyra yezoensis</name>
    <dbReference type="NCBI Taxonomy" id="2788"/>
    <lineage>
        <taxon>Eukaryota</taxon>
        <taxon>Rhodophyta</taxon>
        <taxon>Bangiophyceae</taxon>
        <taxon>Bangiales</taxon>
        <taxon>Bangiaceae</taxon>
        <taxon>Pyropia</taxon>
    </lineage>
</organism>
<evidence type="ECO:0000313" key="1">
    <source>
        <dbReference type="EMBL" id="KAK1858314.1"/>
    </source>
</evidence>
<evidence type="ECO:0000313" key="2">
    <source>
        <dbReference type="Proteomes" id="UP000798662"/>
    </source>
</evidence>
<gene>
    <name evidence="1" type="ORF">I4F81_000923</name>
</gene>
<name>A0ACC3BK26_PYRYE</name>
<dbReference type="Proteomes" id="UP000798662">
    <property type="component" value="Chromosome 1"/>
</dbReference>
<proteinExistence type="predicted"/>
<keyword evidence="2" id="KW-1185">Reference proteome</keyword>
<dbReference type="EMBL" id="CM020618">
    <property type="protein sequence ID" value="KAK1858314.1"/>
    <property type="molecule type" value="Genomic_DNA"/>
</dbReference>
<reference evidence="1" key="1">
    <citation type="submission" date="2019-11" db="EMBL/GenBank/DDBJ databases">
        <title>Nori genome reveals adaptations in red seaweeds to the harsh intertidal environment.</title>
        <authorList>
            <person name="Wang D."/>
            <person name="Mao Y."/>
        </authorList>
    </citation>
    <scope>NUCLEOTIDE SEQUENCE</scope>
    <source>
        <tissue evidence="1">Gametophyte</tissue>
    </source>
</reference>
<protein>
    <submittedName>
        <fullName evidence="1">Uncharacterized protein</fullName>
    </submittedName>
</protein>
<comment type="caution">
    <text evidence="1">The sequence shown here is derived from an EMBL/GenBank/DDBJ whole genome shotgun (WGS) entry which is preliminary data.</text>
</comment>
<sequence>MDKPEPAAHPGDLTLIDLPDDLLQRIVGELWKARTIRGTRCRCGVDGGVDADAHRASVVGFLGRAPNVRELLLGDPIFPPDFAFYRSFLPVLPLLPLVALRGVSTKLAAGLAALPALSASPLGTLEVVVYPFDEGALDDLGALLARLSTLPSVRVLTLTVRCVVFREPGPLPALLAATPPWAALRSLTVWGVADADTVDAVCRAFPAIAVLALPMVWPHTALAGLVAPGVLPGLRRVDVNLGVGGRGGGGENRNAPAHVAARAAVAGWLGERHLKALTVRSDLYL</sequence>